<sequence>MSGFHCCSEEISPHRK</sequence>
<dbReference type="Proteomes" id="UP000234681">
    <property type="component" value="Chromosome 1"/>
</dbReference>
<protein>
    <submittedName>
        <fullName evidence="1">RCG54459</fullName>
    </submittedName>
</protein>
<evidence type="ECO:0000313" key="1">
    <source>
        <dbReference type="EMBL" id="EDM07622.1"/>
    </source>
</evidence>
<organism evidence="1 2">
    <name type="scientific">Rattus norvegicus</name>
    <name type="common">Rat</name>
    <dbReference type="NCBI Taxonomy" id="10116"/>
    <lineage>
        <taxon>Eukaryota</taxon>
        <taxon>Metazoa</taxon>
        <taxon>Chordata</taxon>
        <taxon>Craniata</taxon>
        <taxon>Vertebrata</taxon>
        <taxon>Euteleostomi</taxon>
        <taxon>Mammalia</taxon>
        <taxon>Eutheria</taxon>
        <taxon>Euarchontoglires</taxon>
        <taxon>Glires</taxon>
        <taxon>Rodentia</taxon>
        <taxon>Myomorpha</taxon>
        <taxon>Muroidea</taxon>
        <taxon>Muridae</taxon>
        <taxon>Murinae</taxon>
        <taxon>Rattus</taxon>
    </lineage>
</organism>
<proteinExistence type="predicted"/>
<reference evidence="1 2" key="1">
    <citation type="submission" date="2005-09" db="EMBL/GenBank/DDBJ databases">
        <authorList>
            <person name="Mural R.J."/>
            <person name="Li P.W."/>
            <person name="Adams M.D."/>
            <person name="Amanatides P.G."/>
            <person name="Baden-Tillson H."/>
            <person name="Barnstead M."/>
            <person name="Chin S.H."/>
            <person name="Dew I."/>
            <person name="Evans C.A."/>
            <person name="Ferriera S."/>
            <person name="Flanigan M."/>
            <person name="Fosler C."/>
            <person name="Glodek A."/>
            <person name="Gu Z."/>
            <person name="Holt R.A."/>
            <person name="Jennings D."/>
            <person name="Kraft C.L."/>
            <person name="Lu F."/>
            <person name="Nguyen T."/>
            <person name="Nusskern D.R."/>
            <person name="Pfannkoch C.M."/>
            <person name="Sitter C."/>
            <person name="Sutton G.G."/>
            <person name="Venter J.C."/>
            <person name="Wang Z."/>
            <person name="Woodage T."/>
            <person name="Zheng X.H."/>
            <person name="Zhong F."/>
        </authorList>
    </citation>
    <scope>NUCLEOTIDE SEQUENCE [LARGE SCALE GENOMIC DNA]</scope>
    <source>
        <strain>BN</strain>
        <strain evidence="2">Sprague-Dawley</strain>
    </source>
</reference>
<name>A6JAB2_RAT</name>
<accession>A6JAB2</accession>
<dbReference type="AlphaFoldDB" id="A6JAB2"/>
<evidence type="ECO:0000313" key="2">
    <source>
        <dbReference type="Proteomes" id="UP000234681"/>
    </source>
</evidence>
<gene>
    <name evidence="1" type="ORF">rCG_54459</name>
</gene>
<dbReference type="EMBL" id="CH473979">
    <property type="protein sequence ID" value="EDM07622.1"/>
    <property type="molecule type" value="Genomic_DNA"/>
</dbReference>